<organism evidence="1 2">
    <name type="scientific">Streblomastix strix</name>
    <dbReference type="NCBI Taxonomy" id="222440"/>
    <lineage>
        <taxon>Eukaryota</taxon>
        <taxon>Metamonada</taxon>
        <taxon>Preaxostyla</taxon>
        <taxon>Oxymonadida</taxon>
        <taxon>Streblomastigidae</taxon>
        <taxon>Streblomastix</taxon>
    </lineage>
</organism>
<proteinExistence type="predicted"/>
<evidence type="ECO:0000313" key="2">
    <source>
        <dbReference type="Proteomes" id="UP000324800"/>
    </source>
</evidence>
<accession>A0A5J4UN25</accession>
<comment type="caution">
    <text evidence="1">The sequence shown here is derived from an EMBL/GenBank/DDBJ whole genome shotgun (WGS) entry which is preliminary data.</text>
</comment>
<name>A0A5J4UN25_9EUKA</name>
<evidence type="ECO:0000313" key="1">
    <source>
        <dbReference type="EMBL" id="KAA6371838.1"/>
    </source>
</evidence>
<feature type="non-terminal residue" evidence="1">
    <location>
        <position position="1"/>
    </location>
</feature>
<reference evidence="1 2" key="1">
    <citation type="submission" date="2019-03" db="EMBL/GenBank/DDBJ databases">
        <title>Single cell metagenomics reveals metabolic interactions within the superorganism composed of flagellate Streblomastix strix and complex community of Bacteroidetes bacteria on its surface.</title>
        <authorList>
            <person name="Treitli S.C."/>
            <person name="Kolisko M."/>
            <person name="Husnik F."/>
            <person name="Keeling P."/>
            <person name="Hampl V."/>
        </authorList>
    </citation>
    <scope>NUCLEOTIDE SEQUENCE [LARGE SCALE GENOMIC DNA]</scope>
    <source>
        <strain evidence="1">ST1C</strain>
    </source>
</reference>
<dbReference type="EMBL" id="SNRW01014115">
    <property type="protein sequence ID" value="KAA6371838.1"/>
    <property type="molecule type" value="Genomic_DNA"/>
</dbReference>
<gene>
    <name evidence="1" type="ORF">EZS28_032635</name>
</gene>
<protein>
    <submittedName>
        <fullName evidence="1">Uncharacterized protein</fullName>
    </submittedName>
</protein>
<dbReference type="AlphaFoldDB" id="A0A5J4UN25"/>
<dbReference type="Proteomes" id="UP000324800">
    <property type="component" value="Unassembled WGS sequence"/>
</dbReference>
<sequence length="344" mass="37975">DSGGRITANPVIDIFPSTDTYEIISLIRSRNSIHMNTTLFQLENELKTDPIERKMTLLQLQSDSRAVYGNSPDEFGEQSNQYYQSSNRQVYLSPGVQSQNPGKKQKKAFAISVCLIFRVVHHLLQQNPQSHDNSLQQYVITAMVIILCGGAVSGINFNSTQYSLNPAPQVELGRCGGVEKLWQLFIERCALSIQQSAVISLAYLFRSSPLPPQFNPIMGFLISQIEALGQIGDLAMQLINNTESDNLAYLLKNIGREMSMIINALAGLNCLAGHQANHAEIMRSCCILIVMEALSDPTGTKAGTLNTRDAIKGQSSREFVRALTQNQNSKAAKNAKDLLNKLNK</sequence>